<reference evidence="2 3" key="2">
    <citation type="submission" date="2018-11" db="EMBL/GenBank/DDBJ databases">
        <authorList>
            <consortium name="Pathogen Informatics"/>
        </authorList>
    </citation>
    <scope>NUCLEOTIDE SEQUENCE [LARGE SCALE GENOMIC DNA]</scope>
</reference>
<protein>
    <submittedName>
        <fullName evidence="4">LisH domain-containing protein</fullName>
    </submittedName>
</protein>
<reference evidence="4" key="1">
    <citation type="submission" date="2016-06" db="UniProtKB">
        <authorList>
            <consortium name="WormBaseParasite"/>
        </authorList>
    </citation>
    <scope>IDENTIFICATION</scope>
</reference>
<dbReference type="WBParaSite" id="TCNE_0000105701-mRNA-1">
    <property type="protein sequence ID" value="TCNE_0000105701-mRNA-1"/>
    <property type="gene ID" value="TCNE_0000105701"/>
</dbReference>
<keyword evidence="3" id="KW-1185">Reference proteome</keyword>
<dbReference type="Proteomes" id="UP000050794">
    <property type="component" value="Unassembled WGS sequence"/>
</dbReference>
<evidence type="ECO:0000256" key="1">
    <source>
        <dbReference type="SAM" id="MobiDB-lite"/>
    </source>
</evidence>
<proteinExistence type="predicted"/>
<sequence length="119" mass="13582">MSSMRKGLMDHQKGAWLDEEGSHDEPREETTFNSEPTAVRIIETLNEDHSFRLDEAALEKILLSPEVVDEKVWSILQTNGCIEYGRAACKQLLFGEANLPERTQNWFFDLDAVAKCDHS</sequence>
<dbReference type="EMBL" id="UYWY01000668">
    <property type="protein sequence ID" value="VDM25391.1"/>
    <property type="molecule type" value="Genomic_DNA"/>
</dbReference>
<gene>
    <name evidence="2" type="ORF">TCNE_LOCUS1058</name>
</gene>
<evidence type="ECO:0000313" key="3">
    <source>
        <dbReference type="Proteomes" id="UP000050794"/>
    </source>
</evidence>
<name>A0A183TXT8_TOXCA</name>
<accession>A0A183TXT8</accession>
<evidence type="ECO:0000313" key="4">
    <source>
        <dbReference type="WBParaSite" id="TCNE_0000105701-mRNA-1"/>
    </source>
</evidence>
<organism evidence="3 4">
    <name type="scientific">Toxocara canis</name>
    <name type="common">Canine roundworm</name>
    <dbReference type="NCBI Taxonomy" id="6265"/>
    <lineage>
        <taxon>Eukaryota</taxon>
        <taxon>Metazoa</taxon>
        <taxon>Ecdysozoa</taxon>
        <taxon>Nematoda</taxon>
        <taxon>Chromadorea</taxon>
        <taxon>Rhabditida</taxon>
        <taxon>Spirurina</taxon>
        <taxon>Ascaridomorpha</taxon>
        <taxon>Ascaridoidea</taxon>
        <taxon>Toxocaridae</taxon>
        <taxon>Toxocara</taxon>
    </lineage>
</organism>
<dbReference type="AlphaFoldDB" id="A0A183TXT8"/>
<evidence type="ECO:0000313" key="2">
    <source>
        <dbReference type="EMBL" id="VDM25391.1"/>
    </source>
</evidence>
<feature type="region of interest" description="Disordered" evidence="1">
    <location>
        <begin position="1"/>
        <end position="36"/>
    </location>
</feature>